<gene>
    <name evidence="1" type="ORF">JZ751_000532</name>
</gene>
<dbReference type="Proteomes" id="UP000824540">
    <property type="component" value="Unassembled WGS sequence"/>
</dbReference>
<comment type="caution">
    <text evidence="1">The sequence shown here is derived from an EMBL/GenBank/DDBJ whole genome shotgun (WGS) entry which is preliminary data.</text>
</comment>
<dbReference type="AlphaFoldDB" id="A0A8T2PWM5"/>
<reference evidence="1" key="1">
    <citation type="thesis" date="2021" institute="BYU ScholarsArchive" country="Provo, UT, USA">
        <title>Applications of and Algorithms for Genome Assembly and Genomic Analyses with an Emphasis on Marine Teleosts.</title>
        <authorList>
            <person name="Pickett B.D."/>
        </authorList>
    </citation>
    <scope>NUCLEOTIDE SEQUENCE</scope>
    <source>
        <strain evidence="1">HI-2016</strain>
    </source>
</reference>
<accession>A0A8T2PWM5</accession>
<sequence length="87" mass="9595">MLMLSPHSYLSEEGALGGGIERLKGETPTWEKVPCWQSMKAAFGGPPSLSWLNPFTELNCERPSPRVHAAPERDTTEGDIIEIPLEC</sequence>
<protein>
    <submittedName>
        <fullName evidence="1">Uncharacterized protein</fullName>
    </submittedName>
</protein>
<proteinExistence type="predicted"/>
<dbReference type="EMBL" id="JAFBMS010000001">
    <property type="protein sequence ID" value="KAG9355694.1"/>
    <property type="molecule type" value="Genomic_DNA"/>
</dbReference>
<evidence type="ECO:0000313" key="2">
    <source>
        <dbReference type="Proteomes" id="UP000824540"/>
    </source>
</evidence>
<dbReference type="OrthoDB" id="8939008at2759"/>
<evidence type="ECO:0000313" key="1">
    <source>
        <dbReference type="EMBL" id="KAG9355694.1"/>
    </source>
</evidence>
<organism evidence="1 2">
    <name type="scientific">Albula glossodonta</name>
    <name type="common">roundjaw bonefish</name>
    <dbReference type="NCBI Taxonomy" id="121402"/>
    <lineage>
        <taxon>Eukaryota</taxon>
        <taxon>Metazoa</taxon>
        <taxon>Chordata</taxon>
        <taxon>Craniata</taxon>
        <taxon>Vertebrata</taxon>
        <taxon>Euteleostomi</taxon>
        <taxon>Actinopterygii</taxon>
        <taxon>Neopterygii</taxon>
        <taxon>Teleostei</taxon>
        <taxon>Albuliformes</taxon>
        <taxon>Albulidae</taxon>
        <taxon>Albula</taxon>
    </lineage>
</organism>
<name>A0A8T2PWM5_9TELE</name>
<keyword evidence="2" id="KW-1185">Reference proteome</keyword>